<gene>
    <name evidence="1" type="ORF">NITMOv2_3607</name>
</gene>
<evidence type="ECO:0000313" key="2">
    <source>
        <dbReference type="Proteomes" id="UP000069205"/>
    </source>
</evidence>
<dbReference type="Pfam" id="PF02643">
    <property type="entry name" value="DUF192"/>
    <property type="match status" value="1"/>
</dbReference>
<dbReference type="Proteomes" id="UP000069205">
    <property type="component" value="Chromosome"/>
</dbReference>
<sequence>MAQQPAGLQGAARHGTAGTADSLTRCDAARYDAAMRMILLAGLAGLFLQGAAFGEPARRIADSRLIPIQTPSGVTIQAEIADTPQKRATGLMYREQLKKDHGMLFVFSEPQAWTFWMKNTKIPLDLIWLDGKKRVIYIERNVPICTRTDDSCPQYRPNDDAMFVLEIAGGTVDGYKIEKGSKLQFAVPN</sequence>
<protein>
    <recommendedName>
        <fullName evidence="3">DUF192 domain-containing protein</fullName>
    </recommendedName>
</protein>
<keyword evidence="2" id="KW-1185">Reference proteome</keyword>
<dbReference type="RefSeq" id="WP_053380923.1">
    <property type="nucleotide sequence ID" value="NZ_CP011801.1"/>
</dbReference>
<name>A0A0K2GGN8_NITMO</name>
<evidence type="ECO:0008006" key="3">
    <source>
        <dbReference type="Google" id="ProtNLM"/>
    </source>
</evidence>
<dbReference type="STRING" id="42253.NITMOv2_3607"/>
<dbReference type="PANTHER" id="PTHR37953:SF1">
    <property type="entry name" value="UPF0127 PROTEIN MJ1496"/>
    <property type="match status" value="1"/>
</dbReference>
<dbReference type="PANTHER" id="PTHR37953">
    <property type="entry name" value="UPF0127 PROTEIN MJ1496"/>
    <property type="match status" value="1"/>
</dbReference>
<dbReference type="AlphaFoldDB" id="A0A0K2GGN8"/>
<dbReference type="EMBL" id="CP011801">
    <property type="protein sequence ID" value="ALA59999.1"/>
    <property type="molecule type" value="Genomic_DNA"/>
</dbReference>
<evidence type="ECO:0000313" key="1">
    <source>
        <dbReference type="EMBL" id="ALA59999.1"/>
    </source>
</evidence>
<dbReference type="InterPro" id="IPR038695">
    <property type="entry name" value="Saro_0823-like_sf"/>
</dbReference>
<proteinExistence type="predicted"/>
<organism evidence="1 2">
    <name type="scientific">Nitrospira moscoviensis</name>
    <dbReference type="NCBI Taxonomy" id="42253"/>
    <lineage>
        <taxon>Bacteria</taxon>
        <taxon>Pseudomonadati</taxon>
        <taxon>Nitrospirota</taxon>
        <taxon>Nitrospiria</taxon>
        <taxon>Nitrospirales</taxon>
        <taxon>Nitrospiraceae</taxon>
        <taxon>Nitrospira</taxon>
    </lineage>
</organism>
<dbReference type="Gene3D" id="2.60.120.1140">
    <property type="entry name" value="Protein of unknown function DUF192"/>
    <property type="match status" value="1"/>
</dbReference>
<dbReference type="PATRIC" id="fig|42253.5.peg.3558"/>
<dbReference type="KEGG" id="nmv:NITMOv2_3607"/>
<accession>A0A0K2GGN8</accession>
<reference evidence="1 2" key="1">
    <citation type="journal article" date="2015" name="Proc. Natl. Acad. Sci. U.S.A.">
        <title>Expanded metabolic versatility of ubiquitous nitrite-oxidizing bacteria from the genus Nitrospira.</title>
        <authorList>
            <person name="Koch H."/>
            <person name="Lucker S."/>
            <person name="Albertsen M."/>
            <person name="Kitzinger K."/>
            <person name="Herbold C."/>
            <person name="Spieck E."/>
            <person name="Nielsen P.H."/>
            <person name="Wagner M."/>
            <person name="Daims H."/>
        </authorList>
    </citation>
    <scope>NUCLEOTIDE SEQUENCE [LARGE SCALE GENOMIC DNA]</scope>
    <source>
        <strain evidence="1 2">NSP M-1</strain>
    </source>
</reference>
<dbReference type="InterPro" id="IPR003795">
    <property type="entry name" value="DUF192"/>
</dbReference>